<dbReference type="Pfam" id="PF01041">
    <property type="entry name" value="DegT_DnrJ_EryC1"/>
    <property type="match status" value="1"/>
</dbReference>
<accession>A0A2I2KUA8</accession>
<name>A0A2I2KUA8_9ACTN</name>
<evidence type="ECO:0000313" key="1">
    <source>
        <dbReference type="EMBL" id="SNQ49248.1"/>
    </source>
</evidence>
<dbReference type="InterPro" id="IPR015422">
    <property type="entry name" value="PyrdxlP-dep_Trfase_small"/>
</dbReference>
<proteinExistence type="predicted"/>
<dbReference type="AlphaFoldDB" id="A0A2I2KUA8"/>
<keyword evidence="2" id="KW-1185">Reference proteome</keyword>
<reference evidence="1 2" key="1">
    <citation type="submission" date="2017-06" db="EMBL/GenBank/DDBJ databases">
        <authorList>
            <person name="Kim H.J."/>
            <person name="Triplett B.A."/>
        </authorList>
    </citation>
    <scope>NUCLEOTIDE SEQUENCE [LARGE SCALE GENOMIC DNA]</scope>
    <source>
        <strain evidence="1">FRACA_ARgP5</strain>
    </source>
</reference>
<protein>
    <submittedName>
        <fullName evidence="1">Lipopolysaccharide biosynthesis protein RfbH</fullName>
    </submittedName>
</protein>
<dbReference type="EMBL" id="FZMO01000236">
    <property type="protein sequence ID" value="SNQ49248.1"/>
    <property type="molecule type" value="Genomic_DNA"/>
</dbReference>
<dbReference type="InterPro" id="IPR015424">
    <property type="entry name" value="PyrdxlP-dep_Trfase"/>
</dbReference>
<dbReference type="SUPFAM" id="SSF53383">
    <property type="entry name" value="PLP-dependent transferases"/>
    <property type="match status" value="1"/>
</dbReference>
<dbReference type="Gene3D" id="3.90.1150.10">
    <property type="entry name" value="Aspartate Aminotransferase, domain 1"/>
    <property type="match status" value="1"/>
</dbReference>
<gene>
    <name evidence="1" type="ORF">FRACA_3100001</name>
</gene>
<evidence type="ECO:0000313" key="2">
    <source>
        <dbReference type="Proteomes" id="UP000234331"/>
    </source>
</evidence>
<dbReference type="Proteomes" id="UP000234331">
    <property type="component" value="Unassembled WGS sequence"/>
</dbReference>
<organism evidence="1 2">
    <name type="scientific">Frankia canadensis</name>
    <dbReference type="NCBI Taxonomy" id="1836972"/>
    <lineage>
        <taxon>Bacteria</taxon>
        <taxon>Bacillati</taxon>
        <taxon>Actinomycetota</taxon>
        <taxon>Actinomycetes</taxon>
        <taxon>Frankiales</taxon>
        <taxon>Frankiaceae</taxon>
        <taxon>Frankia</taxon>
    </lineage>
</organism>
<sequence length="98" mass="10699">MPGLLLPESTPGSDPSWFGFVLTVTEAADYDRAGLIAFLESRRIGTRMLFSGNLVRLHVFADAAVGYRVVGDLTNSDVVTERTFWVGVYPGISSEMID</sequence>
<dbReference type="InterPro" id="IPR000653">
    <property type="entry name" value="DegT/StrS_aminotransferase"/>
</dbReference>